<evidence type="ECO:0000313" key="5">
    <source>
        <dbReference type="Proteomes" id="UP000594800"/>
    </source>
</evidence>
<evidence type="ECO:0000259" key="2">
    <source>
        <dbReference type="SMART" id="SM00477"/>
    </source>
</evidence>
<keyword evidence="5" id="KW-1185">Reference proteome</keyword>
<dbReference type="GO" id="GO:0004519">
    <property type="term" value="F:endonuclease activity"/>
    <property type="evidence" value="ECO:0007669"/>
    <property type="project" value="UniProtKB-KW"/>
</dbReference>
<dbReference type="AlphaFoldDB" id="A0A7S9LT33"/>
<dbReference type="InterPro" id="IPR040255">
    <property type="entry name" value="Non-specific_endonuclease"/>
</dbReference>
<dbReference type="KEGG" id="poz:I0K15_03220"/>
<dbReference type="PANTHER" id="PTHR13966">
    <property type="entry name" value="ENDONUCLEASE RELATED"/>
    <property type="match status" value="1"/>
</dbReference>
<dbReference type="SUPFAM" id="SSF54060">
    <property type="entry name" value="His-Me finger endonucleases"/>
    <property type="match status" value="1"/>
</dbReference>
<keyword evidence="4" id="KW-0255">Endonuclease</keyword>
<dbReference type="PANTHER" id="PTHR13966:SF5">
    <property type="entry name" value="ENDONUCLEASE G, MITOCHONDRIAL"/>
    <property type="match status" value="1"/>
</dbReference>
<keyword evidence="4" id="KW-0378">Hydrolase</keyword>
<dbReference type="GO" id="GO:0016787">
    <property type="term" value="F:hydrolase activity"/>
    <property type="evidence" value="ECO:0007669"/>
    <property type="project" value="InterPro"/>
</dbReference>
<dbReference type="InterPro" id="IPR001604">
    <property type="entry name" value="Endo_G_ENPP1-like_dom"/>
</dbReference>
<name>A0A7S9LT33_9RHOB</name>
<dbReference type="Gene3D" id="3.40.570.10">
    <property type="entry name" value="Extracellular Endonuclease, subunit A"/>
    <property type="match status" value="1"/>
</dbReference>
<feature type="domain" description="DNA/RNA non-specific endonuclease/pyrophosphatase/phosphodiesterase" evidence="3">
    <location>
        <begin position="33"/>
        <end position="251"/>
    </location>
</feature>
<gene>
    <name evidence="4" type="ORF">I0K15_03220</name>
</gene>
<dbReference type="InterPro" id="IPR044925">
    <property type="entry name" value="His-Me_finger_sf"/>
</dbReference>
<feature type="active site" description="Proton acceptor" evidence="1">
    <location>
        <position position="99"/>
    </location>
</feature>
<dbReference type="SMART" id="SM00892">
    <property type="entry name" value="Endonuclease_NS"/>
    <property type="match status" value="1"/>
</dbReference>
<dbReference type="SMART" id="SM00477">
    <property type="entry name" value="NUC"/>
    <property type="match status" value="1"/>
</dbReference>
<keyword evidence="4" id="KW-0540">Nuclease</keyword>
<proteinExistence type="predicted"/>
<protein>
    <submittedName>
        <fullName evidence="4">DNA/RNA non-specific endonuclease</fullName>
    </submittedName>
</protein>
<dbReference type="Pfam" id="PF01223">
    <property type="entry name" value="Endonuclease_NS"/>
    <property type="match status" value="1"/>
</dbReference>
<evidence type="ECO:0000313" key="4">
    <source>
        <dbReference type="EMBL" id="QPH54797.1"/>
    </source>
</evidence>
<evidence type="ECO:0000259" key="3">
    <source>
        <dbReference type="SMART" id="SM00892"/>
    </source>
</evidence>
<dbReference type="Proteomes" id="UP000594800">
    <property type="component" value="Chromosome"/>
</dbReference>
<reference evidence="4 5" key="1">
    <citation type="submission" date="2020-11" db="EMBL/GenBank/DDBJ databases">
        <title>Description of Pontivivens ytuae sp. nov. isolated from deep sea sediment of Mariana Trench.</title>
        <authorList>
            <person name="Wang Z."/>
            <person name="Sun Q.-L."/>
            <person name="Xu X.-D."/>
            <person name="Tang Y.-Z."/>
            <person name="Zhang J."/>
        </authorList>
    </citation>
    <scope>NUCLEOTIDE SEQUENCE [LARGE SCALE GENOMIC DNA]</scope>
    <source>
        <strain evidence="4 5">MT2928</strain>
    </source>
</reference>
<evidence type="ECO:0000256" key="1">
    <source>
        <dbReference type="PIRSR" id="PIRSR640255-1"/>
    </source>
</evidence>
<dbReference type="InterPro" id="IPR044929">
    <property type="entry name" value="DNA/RNA_non-sp_Endonuclease_sf"/>
</dbReference>
<organism evidence="4 5">
    <name type="scientific">Pontivivens ytuae</name>
    <dbReference type="NCBI Taxonomy" id="2789856"/>
    <lineage>
        <taxon>Bacteria</taxon>
        <taxon>Pseudomonadati</taxon>
        <taxon>Pseudomonadota</taxon>
        <taxon>Alphaproteobacteria</taxon>
        <taxon>Rhodobacterales</taxon>
        <taxon>Paracoccaceae</taxon>
        <taxon>Pontivivens</taxon>
    </lineage>
</organism>
<dbReference type="GO" id="GO:0003676">
    <property type="term" value="F:nucleic acid binding"/>
    <property type="evidence" value="ECO:0007669"/>
    <property type="project" value="InterPro"/>
</dbReference>
<dbReference type="InterPro" id="IPR020821">
    <property type="entry name" value="ENPP1-3/EXOG-like_nuc-like"/>
</dbReference>
<dbReference type="RefSeq" id="WP_196103999.1">
    <property type="nucleotide sequence ID" value="NZ_CP064942.1"/>
</dbReference>
<feature type="domain" description="ENPP1-3/EXOG-like endonuclease/phosphodiesterase" evidence="2">
    <location>
        <begin position="34"/>
        <end position="251"/>
    </location>
</feature>
<accession>A0A7S9LT33</accession>
<sequence length="315" mass="35863">MGYDQNFISGFEVPLPVPSERVLSTTFQRDFVHHTRHSILFNQNRGLASMTAHNIDGSSLPDEQHTSRDFDFDPKIDANLQIGNEQGYKDTPDYYQRGHLARRKSLSWGSTSDEIEDAKRAERESDYYSNIAPQERRMHVAWGKVEDWMLELSEAPSNERRSCVFQGPVFTEEDPEVTITEGYDPVKIPAGFWKVMAIRRGDKLRAAGFLIWQSDYASPEPLSFSPVLEQVRLTTIEVLSGLSFPELRNADAMIFAAEQDQLFSVRTPPRREPSDILDRIRDTATKSIPNWTRSVFSSGARPRSTAIHGPQDIII</sequence>
<dbReference type="GO" id="GO:0046872">
    <property type="term" value="F:metal ion binding"/>
    <property type="evidence" value="ECO:0007669"/>
    <property type="project" value="InterPro"/>
</dbReference>
<dbReference type="EMBL" id="CP064942">
    <property type="protein sequence ID" value="QPH54797.1"/>
    <property type="molecule type" value="Genomic_DNA"/>
</dbReference>